<name>A0A976FKU8_BRELC</name>
<reference evidence="2 3" key="1">
    <citation type="journal article" date="2021" name="Genome Biol.">
        <title>AFLAP: assembly-free linkage analysis pipeline using k-mers from genome sequencing data.</title>
        <authorList>
            <person name="Fletcher K."/>
            <person name="Zhang L."/>
            <person name="Gil J."/>
            <person name="Han R."/>
            <person name="Cavanaugh K."/>
            <person name="Michelmore R."/>
        </authorList>
    </citation>
    <scope>NUCLEOTIDE SEQUENCE [LARGE SCALE GENOMIC DNA]</scope>
    <source>
        <strain evidence="2 3">SF5</strain>
    </source>
</reference>
<comment type="caution">
    <text evidence="2">The sequence shown here is derived from an EMBL/GenBank/DDBJ whole genome shotgun (WGS) entry which is preliminary data.</text>
</comment>
<protein>
    <submittedName>
        <fullName evidence="2">Uncharacterized protein</fullName>
    </submittedName>
</protein>
<dbReference type="Proteomes" id="UP000294530">
    <property type="component" value="Unassembled WGS sequence"/>
</dbReference>
<evidence type="ECO:0000256" key="1">
    <source>
        <dbReference type="SAM" id="MobiDB-lite"/>
    </source>
</evidence>
<gene>
    <name evidence="2" type="ORF">CCR75_009696</name>
</gene>
<keyword evidence="3" id="KW-1185">Reference proteome</keyword>
<sequence>MIRLIPLTDRERELIARLQVQQYKRLRGIIYQAADPDRPELLDMPQPAAATQPLNVAIVAQRRSRPPARAHPDEPPRQRLRTIVPDQNTSNKRETRLPRI</sequence>
<feature type="region of interest" description="Disordered" evidence="1">
    <location>
        <begin position="61"/>
        <end position="100"/>
    </location>
</feature>
<dbReference type="GeneID" id="94353406"/>
<dbReference type="RefSeq" id="XP_067818209.1">
    <property type="nucleotide sequence ID" value="XM_067967735.1"/>
</dbReference>
<evidence type="ECO:0000313" key="3">
    <source>
        <dbReference type="Proteomes" id="UP000294530"/>
    </source>
</evidence>
<dbReference type="KEGG" id="blac:94353406"/>
<organism evidence="2 3">
    <name type="scientific">Bremia lactucae</name>
    <name type="common">Lettuce downy mildew</name>
    <dbReference type="NCBI Taxonomy" id="4779"/>
    <lineage>
        <taxon>Eukaryota</taxon>
        <taxon>Sar</taxon>
        <taxon>Stramenopiles</taxon>
        <taxon>Oomycota</taxon>
        <taxon>Peronosporomycetes</taxon>
        <taxon>Peronosporales</taxon>
        <taxon>Peronosporaceae</taxon>
        <taxon>Bremia</taxon>
    </lineage>
</organism>
<feature type="compositionally biased region" description="Basic and acidic residues" evidence="1">
    <location>
        <begin position="91"/>
        <end position="100"/>
    </location>
</feature>
<evidence type="ECO:0000313" key="2">
    <source>
        <dbReference type="EMBL" id="TDH68710.1"/>
    </source>
</evidence>
<dbReference type="AlphaFoldDB" id="A0A976FKU8"/>
<proteinExistence type="predicted"/>
<dbReference type="EMBL" id="SHOA02000016">
    <property type="protein sequence ID" value="TDH68710.1"/>
    <property type="molecule type" value="Genomic_DNA"/>
</dbReference>
<accession>A0A976FKU8</accession>